<dbReference type="Pfam" id="PF03357">
    <property type="entry name" value="Snf7"/>
    <property type="match status" value="1"/>
</dbReference>
<evidence type="ECO:0000256" key="16">
    <source>
        <dbReference type="PROSITE-ProRule" id="PRU00175"/>
    </source>
</evidence>
<organism evidence="23 24">
    <name type="scientific">Ophiostoma piceae (strain UAMH 11346)</name>
    <name type="common">Sap stain fungus</name>
    <dbReference type="NCBI Taxonomy" id="1262450"/>
    <lineage>
        <taxon>Eukaryota</taxon>
        <taxon>Fungi</taxon>
        <taxon>Dikarya</taxon>
        <taxon>Ascomycota</taxon>
        <taxon>Pezizomycotina</taxon>
        <taxon>Sordariomycetes</taxon>
        <taxon>Sordariomycetidae</taxon>
        <taxon>Ophiostomatales</taxon>
        <taxon>Ophiostomataceae</taxon>
        <taxon>Ophiostoma</taxon>
    </lineage>
</organism>
<dbReference type="GO" id="GO:0008270">
    <property type="term" value="F:zinc ion binding"/>
    <property type="evidence" value="ECO:0007669"/>
    <property type="project" value="UniProtKB-KW"/>
</dbReference>
<comment type="pathway">
    <text evidence="3 18">Protein modification; protein ubiquitination.</text>
</comment>
<dbReference type="Pfam" id="PF13923">
    <property type="entry name" value="zf-C3HC4_2"/>
    <property type="match status" value="1"/>
</dbReference>
<dbReference type="SMART" id="SM00734">
    <property type="entry name" value="ZnF_Rad18"/>
    <property type="match status" value="1"/>
</dbReference>
<dbReference type="GO" id="GO:0097505">
    <property type="term" value="C:Rad6-Rad18 complex"/>
    <property type="evidence" value="ECO:0007669"/>
    <property type="project" value="TreeGrafter"/>
</dbReference>
<evidence type="ECO:0000256" key="15">
    <source>
        <dbReference type="ARBA" id="ARBA00023242"/>
    </source>
</evidence>
<feature type="region of interest" description="Disordered" evidence="19">
    <location>
        <begin position="379"/>
        <end position="471"/>
    </location>
</feature>
<evidence type="ECO:0000259" key="21">
    <source>
        <dbReference type="PROSITE" id="PS50800"/>
    </source>
</evidence>
<dbReference type="VEuPathDB" id="FungiDB:F503_05851"/>
<keyword evidence="13 18" id="KW-0238">DNA-binding</keyword>
<dbReference type="GO" id="GO:0006513">
    <property type="term" value="P:protein monoubiquitination"/>
    <property type="evidence" value="ECO:0007669"/>
    <property type="project" value="InterPro"/>
</dbReference>
<dbReference type="eggNOG" id="KOG0287">
    <property type="taxonomic scope" value="Eukaryota"/>
</dbReference>
<sequence length="1095" mass="117163">MASHDGGDVSDSTDWLGTQLACLMPVEAAFRCHVCKDFYNSPMITSCNHSFCSLCIRRCLSVEGKCPVCRATDQESKLRGNWALRDAVDSFVKARSTILELARNPPAAQIQQQPTKRKVDAAAGSVSSAAGGSQEEPQAKRTRTSARLSKTKAAEAVANIAHDESEGDEEVVEVQAPKPRGGNSADADTDYKPDDGLIECPICGTRVKMTLINSHLDNNCSTGTSNPKPTPAFSKPTGSTTFKPLFSGAAPIKAPERLPSISYSLLTDTALRKKMSSLGLSSIGPRLLLERRHREWSTIWNANCDSARPKRKQELLRDLDVWERTVGALVAGGGGAATLTSRPIVAATQQAAMIKDKNFDASAWKEKHNTSFQDLIANARKSRSKTHEPKGEEAKEDATAKAEEGKAALEAAPQASEQLETEDAVMGIAIPDSSPPSPVSDRTDDAPAGPGEATQDAAQPHMGYDAPKASSQSADVMVVELVNTGIPASSRDSTSPHLTGNALGRSRAIFNTTLYTIRTIHDTPLLIPPAQPATARVPNLPRMASNAQRIQFLIDQEDGFTRTRLPALYSDFRSLRASNPDSYAINAAAWRRALAALVRGGMLPAAASTTSKTQPKLGATGATSTAARNFLILTAGEPLLDALHSERFKRPIALEAVIDEAVQDHDLIPLEGFLRSKESIYNRKSWASWAVGTAVSLPWHALSWGLRQAGVIEGSGVVAQHGGASSAPVSYYDGGKGRLTPNQFVVLANIEQAATAFMDKVAAVDATLLSPFERVWSVSQFKRTFSAAGAVLDQTHLPVGAAVQQPRLSDMDLNVLLAFLARDKNAIVYDGHVVKLRAAESGNANANVITEEDRAVAQLRELIDSLTHQTSVLSRRIDDLTVAAKDAVVRKNRVSALAALKQKKQVESALAARFATLGQLEATAAKLEQASDQVQVVAAMDTSAEALKFLNEQVGGATGVEGVVDRLRDQMEAADEINRIIIDSGPTSTSAGALGIAIDEGEIDDELAALEQQERKKTEAVDQKRAEEEAAEKEDAQRAAAEETRRRLALAGAIPEKVPNQASSEDVDAALEAITTESFRNMSLKNDEPQAELAS</sequence>
<dbReference type="PANTHER" id="PTHR14134:SF2">
    <property type="entry name" value="E3 UBIQUITIN-PROTEIN LIGASE RAD18"/>
    <property type="match status" value="1"/>
</dbReference>
<keyword evidence="12 18" id="KW-0862">Zinc</keyword>
<keyword evidence="14 17" id="KW-0234">DNA repair</keyword>
<dbReference type="PROSITE" id="PS00518">
    <property type="entry name" value="ZF_RING_1"/>
    <property type="match status" value="1"/>
</dbReference>
<name>S3CF86_OPHP1</name>
<keyword evidence="24" id="KW-1185">Reference proteome</keyword>
<dbReference type="PANTHER" id="PTHR14134">
    <property type="entry name" value="E3 UBIQUITIN-PROTEIN LIGASE RAD18"/>
    <property type="match status" value="1"/>
</dbReference>
<evidence type="ECO:0000256" key="8">
    <source>
        <dbReference type="ARBA" id="ARBA00022723"/>
    </source>
</evidence>
<dbReference type="InterPro" id="IPR013083">
    <property type="entry name" value="Znf_RING/FYVE/PHD"/>
</dbReference>
<protein>
    <recommendedName>
        <fullName evidence="6 18">Postreplication repair E3 ubiquitin-protein ligase RAD18</fullName>
        <ecNumber evidence="5 18">2.3.2.27</ecNumber>
    </recommendedName>
    <alternativeName>
        <fullName evidence="18">RING-type E3 ubiquitin transferase RAD18</fullName>
    </alternativeName>
</protein>
<feature type="domain" description="RING-type" evidence="20">
    <location>
        <begin position="32"/>
        <end position="70"/>
    </location>
</feature>
<keyword evidence="15 18" id="KW-0539">Nucleus</keyword>
<reference evidence="23 24" key="1">
    <citation type="journal article" date="2013" name="BMC Genomics">
        <title>The genome and transcriptome of the pine saprophyte Ophiostoma piceae, and a comparison with the bark beetle-associated pine pathogen Grosmannia clavigera.</title>
        <authorList>
            <person name="Haridas S."/>
            <person name="Wang Y."/>
            <person name="Lim L."/>
            <person name="Massoumi Alamouti S."/>
            <person name="Jackman S."/>
            <person name="Docking R."/>
            <person name="Robertson G."/>
            <person name="Birol I."/>
            <person name="Bohlmann J."/>
            <person name="Breuil C."/>
        </authorList>
    </citation>
    <scope>NUCLEOTIDE SEQUENCE [LARGE SCALE GENOMIC DNA]</scope>
    <source>
        <strain evidence="23 24">UAMH 11346</strain>
    </source>
</reference>
<dbReference type="GO" id="GO:0006301">
    <property type="term" value="P:DNA damage tolerance"/>
    <property type="evidence" value="ECO:0007669"/>
    <property type="project" value="InterPro"/>
</dbReference>
<gene>
    <name evidence="23" type="ORF">F503_05851</name>
</gene>
<feature type="compositionally biased region" description="Basic and acidic residues" evidence="19">
    <location>
        <begin position="385"/>
        <end position="407"/>
    </location>
</feature>
<dbReference type="CDD" id="cd23148">
    <property type="entry name" value="RING-HC_ScRAD18-like"/>
    <property type="match status" value="1"/>
</dbReference>
<keyword evidence="8 18" id="KW-0479">Metal-binding</keyword>
<evidence type="ECO:0000256" key="3">
    <source>
        <dbReference type="ARBA" id="ARBA00004906"/>
    </source>
</evidence>
<keyword evidence="11 18" id="KW-0833">Ubl conjugation pathway</keyword>
<evidence type="ECO:0000256" key="11">
    <source>
        <dbReference type="ARBA" id="ARBA00022786"/>
    </source>
</evidence>
<evidence type="ECO:0000256" key="14">
    <source>
        <dbReference type="ARBA" id="ARBA00023204"/>
    </source>
</evidence>
<dbReference type="STRING" id="1262450.S3CF86"/>
<feature type="region of interest" description="Disordered" evidence="19">
    <location>
        <begin position="1013"/>
        <end position="1044"/>
    </location>
</feature>
<feature type="region of interest" description="Disordered" evidence="19">
    <location>
        <begin position="105"/>
        <end position="192"/>
    </location>
</feature>
<evidence type="ECO:0000256" key="17">
    <source>
        <dbReference type="PROSITE-ProRule" id="PRU01256"/>
    </source>
</evidence>
<feature type="domain" description="UBZ4-type" evidence="22">
    <location>
        <begin position="197"/>
        <end position="225"/>
    </location>
</feature>
<feature type="domain" description="SAP" evidence="21">
    <location>
        <begin position="263"/>
        <end position="297"/>
    </location>
</feature>
<comment type="similarity">
    <text evidence="4 18">Belongs to the RAD18 family.</text>
</comment>
<evidence type="ECO:0000256" key="18">
    <source>
        <dbReference type="RuleBase" id="RU368093"/>
    </source>
</evidence>
<dbReference type="HOGENOM" id="CLU_284010_0_0_1"/>
<keyword evidence="10 16" id="KW-0863">Zinc-finger</keyword>
<dbReference type="PROSITE" id="PS51908">
    <property type="entry name" value="ZF_UBZ4"/>
    <property type="match status" value="1"/>
</dbReference>
<dbReference type="GO" id="GO:0006281">
    <property type="term" value="P:DNA repair"/>
    <property type="evidence" value="ECO:0007669"/>
    <property type="project" value="UniProtKB-KW"/>
</dbReference>
<feature type="compositionally biased region" description="Low complexity" evidence="19">
    <location>
        <begin position="121"/>
        <end position="133"/>
    </location>
</feature>
<dbReference type="GO" id="GO:0061630">
    <property type="term" value="F:ubiquitin protein ligase activity"/>
    <property type="evidence" value="ECO:0007669"/>
    <property type="project" value="UniProtKB-UniRule"/>
</dbReference>
<dbReference type="InterPro" id="IPR004580">
    <property type="entry name" value="Rad18_fungi"/>
</dbReference>
<dbReference type="Gene3D" id="3.30.40.10">
    <property type="entry name" value="Zinc/RING finger domain, C3HC4 (zinc finger)"/>
    <property type="match status" value="1"/>
</dbReference>
<dbReference type="GO" id="GO:0003697">
    <property type="term" value="F:single-stranded DNA binding"/>
    <property type="evidence" value="ECO:0007669"/>
    <property type="project" value="UniProtKB-UniRule"/>
</dbReference>
<accession>S3CF86</accession>
<evidence type="ECO:0000256" key="19">
    <source>
        <dbReference type="SAM" id="MobiDB-lite"/>
    </source>
</evidence>
<keyword evidence="7 18" id="KW-0808">Transferase</keyword>
<dbReference type="PROSITE" id="PS50089">
    <property type="entry name" value="ZF_RING_2"/>
    <property type="match status" value="1"/>
</dbReference>
<evidence type="ECO:0000256" key="2">
    <source>
        <dbReference type="ARBA" id="ARBA00004123"/>
    </source>
</evidence>
<dbReference type="EC" id="2.3.2.27" evidence="5 18"/>
<evidence type="ECO:0000313" key="23">
    <source>
        <dbReference type="EMBL" id="EPE10756.1"/>
    </source>
</evidence>
<feature type="region of interest" description="Disordered" evidence="19">
    <location>
        <begin position="1076"/>
        <end position="1095"/>
    </location>
</feature>
<keyword evidence="9 17" id="KW-0227">DNA damage</keyword>
<evidence type="ECO:0000256" key="9">
    <source>
        <dbReference type="ARBA" id="ARBA00022763"/>
    </source>
</evidence>
<evidence type="ECO:0000259" key="20">
    <source>
        <dbReference type="PROSITE" id="PS50089"/>
    </source>
</evidence>
<dbReference type="InterPro" id="IPR006642">
    <property type="entry name" value="Rad18_UBZ4"/>
</dbReference>
<dbReference type="EMBL" id="KE148146">
    <property type="protein sequence ID" value="EPE10756.1"/>
    <property type="molecule type" value="Genomic_DNA"/>
</dbReference>
<evidence type="ECO:0000256" key="7">
    <source>
        <dbReference type="ARBA" id="ARBA00022679"/>
    </source>
</evidence>
<evidence type="ECO:0000256" key="6">
    <source>
        <dbReference type="ARBA" id="ARBA00015551"/>
    </source>
</evidence>
<dbReference type="FunFam" id="3.30.40.10:FF:000172">
    <property type="entry name" value="E3 ubiquitin-protein ligase RAD18"/>
    <property type="match status" value="1"/>
</dbReference>
<dbReference type="NCBIfam" id="TIGR00599">
    <property type="entry name" value="rad18"/>
    <property type="match status" value="1"/>
</dbReference>
<evidence type="ECO:0000256" key="5">
    <source>
        <dbReference type="ARBA" id="ARBA00012483"/>
    </source>
</evidence>
<dbReference type="Proteomes" id="UP000016923">
    <property type="component" value="Unassembled WGS sequence"/>
</dbReference>
<dbReference type="InterPro" id="IPR039577">
    <property type="entry name" value="Rad18"/>
</dbReference>
<dbReference type="InterPro" id="IPR003034">
    <property type="entry name" value="SAP_dom"/>
</dbReference>
<dbReference type="eggNOG" id="KOG2911">
    <property type="taxonomic scope" value="Eukaryota"/>
</dbReference>
<dbReference type="SUPFAM" id="SSF57850">
    <property type="entry name" value="RING/U-box"/>
    <property type="match status" value="1"/>
</dbReference>
<dbReference type="UniPathway" id="UPA00143"/>
<evidence type="ECO:0000256" key="12">
    <source>
        <dbReference type="ARBA" id="ARBA00022833"/>
    </source>
</evidence>
<evidence type="ECO:0000256" key="4">
    <source>
        <dbReference type="ARBA" id="ARBA00009506"/>
    </source>
</evidence>
<evidence type="ECO:0000256" key="10">
    <source>
        <dbReference type="ARBA" id="ARBA00022771"/>
    </source>
</evidence>
<dbReference type="InterPro" id="IPR017907">
    <property type="entry name" value="Znf_RING_CS"/>
</dbReference>
<dbReference type="AlphaFoldDB" id="S3CF86"/>
<dbReference type="PROSITE" id="PS50800">
    <property type="entry name" value="SAP"/>
    <property type="match status" value="1"/>
</dbReference>
<evidence type="ECO:0000256" key="13">
    <source>
        <dbReference type="ARBA" id="ARBA00023125"/>
    </source>
</evidence>
<evidence type="ECO:0000313" key="24">
    <source>
        <dbReference type="Proteomes" id="UP000016923"/>
    </source>
</evidence>
<comment type="subcellular location">
    <subcellularLocation>
        <location evidence="2 18">Nucleus</location>
    </subcellularLocation>
</comment>
<dbReference type="GO" id="GO:0005634">
    <property type="term" value="C:nucleus"/>
    <property type="evidence" value="ECO:0007669"/>
    <property type="project" value="UniProtKB-SubCell"/>
</dbReference>
<dbReference type="Gene3D" id="1.10.287.1060">
    <property type="entry name" value="ESAT-6-like"/>
    <property type="match status" value="1"/>
</dbReference>
<comment type="subunit">
    <text evidence="18">Interacts with E2 UBC2, forming a complex with ubiquitin ligase activity.</text>
</comment>
<dbReference type="InterPro" id="IPR005024">
    <property type="entry name" value="Snf7_fam"/>
</dbReference>
<dbReference type="SMART" id="SM00184">
    <property type="entry name" value="RING"/>
    <property type="match status" value="1"/>
</dbReference>
<proteinExistence type="inferred from homology"/>
<evidence type="ECO:0000256" key="1">
    <source>
        <dbReference type="ARBA" id="ARBA00000900"/>
    </source>
</evidence>
<evidence type="ECO:0000259" key="22">
    <source>
        <dbReference type="PROSITE" id="PS51908"/>
    </source>
</evidence>
<dbReference type="GO" id="GO:0007034">
    <property type="term" value="P:vacuolar transport"/>
    <property type="evidence" value="ECO:0007669"/>
    <property type="project" value="InterPro"/>
</dbReference>
<dbReference type="InterPro" id="IPR001841">
    <property type="entry name" value="Znf_RING"/>
</dbReference>
<comment type="function">
    <text evidence="18">E3 RING-finger protein, member of the UBC2/RAD6 epistasis group. Associates to the E2 ubiquitin conjugating enzyme UBC2/RAD6 to form the UBC2-RAD18 ubiquitin ligase complex involved in postreplicative repair (PRR) of damaged DNA.</text>
</comment>
<dbReference type="OrthoDB" id="10250120at2759"/>
<comment type="catalytic activity">
    <reaction evidence="1 18">
        <text>S-ubiquitinyl-[E2 ubiquitin-conjugating enzyme]-L-cysteine + [acceptor protein]-L-lysine = [E2 ubiquitin-conjugating enzyme]-L-cysteine + N(6)-ubiquitinyl-[acceptor protein]-L-lysine.</text>
        <dbReference type="EC" id="2.3.2.27"/>
    </reaction>
</comment>